<keyword evidence="4 6" id="KW-0456">Lyase</keyword>
<feature type="modified residue" description="N6-(pyridoxal phosphate)lysine" evidence="5">
    <location>
        <position position="303"/>
    </location>
</feature>
<dbReference type="Gene3D" id="3.40.640.10">
    <property type="entry name" value="Type I PLP-dependent aspartate aminotransferase-like (Major domain)"/>
    <property type="match status" value="1"/>
</dbReference>
<dbReference type="GO" id="GO:0005737">
    <property type="term" value="C:cytoplasm"/>
    <property type="evidence" value="ECO:0007669"/>
    <property type="project" value="TreeGrafter"/>
</dbReference>
<dbReference type="InterPro" id="IPR002129">
    <property type="entry name" value="PyrdxlP-dep_de-COase"/>
</dbReference>
<dbReference type="AlphaFoldDB" id="A0A6J2X669"/>
<dbReference type="InterPro" id="IPR015422">
    <property type="entry name" value="PyrdxlP-dep_Trfase_small"/>
</dbReference>
<evidence type="ECO:0000313" key="8">
    <source>
        <dbReference type="RefSeq" id="XP_030746672.1"/>
    </source>
</evidence>
<dbReference type="InterPro" id="IPR015421">
    <property type="entry name" value="PyrdxlP-dep_Trfase_major"/>
</dbReference>
<evidence type="ECO:0000256" key="1">
    <source>
        <dbReference type="ARBA" id="ARBA00001933"/>
    </source>
</evidence>
<gene>
    <name evidence="8" type="primary">LOC115875383</name>
</gene>
<dbReference type="PRINTS" id="PR00800">
    <property type="entry name" value="YHDCRBOXLASE"/>
</dbReference>
<dbReference type="InParanoid" id="A0A6J2X669"/>
<dbReference type="FunFam" id="3.40.640.10:FF:000025">
    <property type="entry name" value="Histidine decarboxylase"/>
    <property type="match status" value="1"/>
</dbReference>
<organism evidence="7 8">
    <name type="scientific">Sitophilus oryzae</name>
    <name type="common">Rice weevil</name>
    <name type="synonym">Curculio oryzae</name>
    <dbReference type="NCBI Taxonomy" id="7048"/>
    <lineage>
        <taxon>Eukaryota</taxon>
        <taxon>Metazoa</taxon>
        <taxon>Ecdysozoa</taxon>
        <taxon>Arthropoda</taxon>
        <taxon>Hexapoda</taxon>
        <taxon>Insecta</taxon>
        <taxon>Pterygota</taxon>
        <taxon>Neoptera</taxon>
        <taxon>Endopterygota</taxon>
        <taxon>Coleoptera</taxon>
        <taxon>Polyphaga</taxon>
        <taxon>Cucujiformia</taxon>
        <taxon>Curculionidae</taxon>
        <taxon>Dryophthorinae</taxon>
        <taxon>Sitophilus</taxon>
    </lineage>
</organism>
<dbReference type="GO" id="GO:0006584">
    <property type="term" value="P:catecholamine metabolic process"/>
    <property type="evidence" value="ECO:0007669"/>
    <property type="project" value="TreeGrafter"/>
</dbReference>
<comment type="cofactor">
    <cofactor evidence="1 5 6">
        <name>pyridoxal 5'-phosphate</name>
        <dbReference type="ChEBI" id="CHEBI:597326"/>
    </cofactor>
</comment>
<dbReference type="InterPro" id="IPR010977">
    <property type="entry name" value="Aromatic_deC"/>
</dbReference>
<dbReference type="Pfam" id="PF00282">
    <property type="entry name" value="Pyridoxal_deC"/>
    <property type="match status" value="1"/>
</dbReference>
<protein>
    <submittedName>
        <fullName evidence="8">3,4-dihydroxyphenylacetaldehyde synthase-like</fullName>
    </submittedName>
</protein>
<dbReference type="PANTHER" id="PTHR11999:SF60">
    <property type="entry name" value="3,4-DIHYDROXYPHENYLACETALDEHYDE SYNTHASE"/>
    <property type="match status" value="1"/>
</dbReference>
<dbReference type="KEGG" id="soy:115875383"/>
<proteinExistence type="inferred from homology"/>
<dbReference type="OrthoDB" id="639767at2759"/>
<evidence type="ECO:0000256" key="6">
    <source>
        <dbReference type="RuleBase" id="RU000382"/>
    </source>
</evidence>
<dbReference type="SUPFAM" id="SSF53383">
    <property type="entry name" value="PLP-dependent transferases"/>
    <property type="match status" value="1"/>
</dbReference>
<accession>A0A6J2X669</accession>
<comment type="similarity">
    <text evidence="2 6">Belongs to the group II decarboxylase family.</text>
</comment>
<dbReference type="GO" id="GO:0004058">
    <property type="term" value="F:aromatic-L-amino-acid decarboxylase activity"/>
    <property type="evidence" value="ECO:0007669"/>
    <property type="project" value="TreeGrafter"/>
</dbReference>
<dbReference type="GeneID" id="115875383"/>
<sequence>MDVAQFKEFADASLDFIADYCENIRQLPVLPNVEPGYLSREFPQTAPQKGESWKHIMEDINTSIVPGLTQWHSPYFHAFFPTGQSYPAIIGELFMAGIGAVASNWESSPAVVELEVRVMDWLAKILGLPEEFLNSSDGPGGGVIQTAASESTLVGLLVGKHRKLQEVKSSNPNLQDCGILGKLVAYTSKESNSSVEKSGIIASVKMKLLPTDADGSLRGSVLEEAIRKDKEDGLIPCCVVASLGTTGTCAFDNIEELGKICQRENMWLHIDAAYAGTALSCPEYRYLLNGIEYVDSFNFNAHKWFLVNGDCSALWFRNTKQVEDAFKLKNIVDLPQFLPELEHWQIPDHRRFRALKLWFVIRIYGVQGIQKHVRHHISLAKHFRSLVESDLRFEVITSNLGVICFKLRQSEAVTQRILENIAKRRKIYIMPYYYKKQLLFRFVICSRFITVEDVECSWREISSQTSEVLKTLEEA</sequence>
<dbReference type="PANTHER" id="PTHR11999">
    <property type="entry name" value="GROUP II PYRIDOXAL-5-PHOSPHATE DECARBOXYLASE"/>
    <property type="match status" value="1"/>
</dbReference>
<evidence type="ECO:0000256" key="5">
    <source>
        <dbReference type="PIRSR" id="PIRSR602129-50"/>
    </source>
</evidence>
<dbReference type="GO" id="GO:0030170">
    <property type="term" value="F:pyridoxal phosphate binding"/>
    <property type="evidence" value="ECO:0007669"/>
    <property type="project" value="InterPro"/>
</dbReference>
<dbReference type="CDD" id="cd06450">
    <property type="entry name" value="DOPA_deC_like"/>
    <property type="match status" value="1"/>
</dbReference>
<dbReference type="Proteomes" id="UP000504635">
    <property type="component" value="Unplaced"/>
</dbReference>
<evidence type="ECO:0000256" key="2">
    <source>
        <dbReference type="ARBA" id="ARBA00009533"/>
    </source>
</evidence>
<evidence type="ECO:0000256" key="4">
    <source>
        <dbReference type="ARBA" id="ARBA00023239"/>
    </source>
</evidence>
<dbReference type="Gene3D" id="3.90.1150.10">
    <property type="entry name" value="Aspartate Aminotransferase, domain 1"/>
    <property type="match status" value="1"/>
</dbReference>
<dbReference type="InterPro" id="IPR015424">
    <property type="entry name" value="PyrdxlP-dep_Trfase"/>
</dbReference>
<reference evidence="8" key="1">
    <citation type="submission" date="2025-08" db="UniProtKB">
        <authorList>
            <consortium name="RefSeq"/>
        </authorList>
    </citation>
    <scope>IDENTIFICATION</scope>
    <source>
        <tissue evidence="8">Gonads</tissue>
    </source>
</reference>
<evidence type="ECO:0000256" key="3">
    <source>
        <dbReference type="ARBA" id="ARBA00022898"/>
    </source>
</evidence>
<dbReference type="GO" id="GO:0006520">
    <property type="term" value="P:amino acid metabolic process"/>
    <property type="evidence" value="ECO:0007669"/>
    <property type="project" value="InterPro"/>
</dbReference>
<keyword evidence="7" id="KW-1185">Reference proteome</keyword>
<dbReference type="GO" id="GO:0019752">
    <property type="term" value="P:carboxylic acid metabolic process"/>
    <property type="evidence" value="ECO:0007669"/>
    <property type="project" value="InterPro"/>
</dbReference>
<keyword evidence="3 5" id="KW-0663">Pyridoxal phosphate</keyword>
<dbReference type="Gene3D" id="1.20.1340.10">
    <property type="entry name" value="dopa decarboxylase, N-terminal domain"/>
    <property type="match status" value="1"/>
</dbReference>
<name>A0A6J2X669_SITOR</name>
<dbReference type="RefSeq" id="XP_030746672.1">
    <property type="nucleotide sequence ID" value="XM_030890812.1"/>
</dbReference>
<evidence type="ECO:0000313" key="7">
    <source>
        <dbReference type="Proteomes" id="UP000504635"/>
    </source>
</evidence>